<sequence length="70" mass="8015">MEREAFADGAGNEAMPLLPARMVNEFAYCPRPAYFEWVDGVFADSADTVEGRFPYRSRGIWRRKGMPKIL</sequence>
<keyword evidence="2" id="KW-1185">Reference proteome</keyword>
<evidence type="ECO:0000313" key="1">
    <source>
        <dbReference type="EMBL" id="CUQ67479.1"/>
    </source>
</evidence>
<dbReference type="STRING" id="1715989.NITINOP_2507"/>
<dbReference type="RefSeq" id="WP_062485887.1">
    <property type="nucleotide sequence ID" value="NZ_LN885086.1"/>
</dbReference>
<organism evidence="1 2">
    <name type="scientific">Candidatus Nitrospira inopinata</name>
    <dbReference type="NCBI Taxonomy" id="1715989"/>
    <lineage>
        <taxon>Bacteria</taxon>
        <taxon>Pseudomonadati</taxon>
        <taxon>Nitrospirota</taxon>
        <taxon>Nitrospiria</taxon>
        <taxon>Nitrospirales</taxon>
        <taxon>Nitrospiraceae</taxon>
        <taxon>Nitrospira</taxon>
    </lineage>
</organism>
<evidence type="ECO:0000313" key="2">
    <source>
        <dbReference type="Proteomes" id="UP000066284"/>
    </source>
</evidence>
<dbReference type="Proteomes" id="UP000066284">
    <property type="component" value="Chromosome 1"/>
</dbReference>
<accession>A0A0S4KSZ9</accession>
<gene>
    <name evidence="1" type="ORF">NITINOP_2507</name>
</gene>
<dbReference type="AlphaFoldDB" id="A0A0S4KSZ9"/>
<proteinExistence type="predicted"/>
<name>A0A0S4KSZ9_9BACT</name>
<dbReference type="OrthoDB" id="9803119at2"/>
<dbReference type="KEGG" id="nio:NITINOP_2507"/>
<protein>
    <submittedName>
        <fullName evidence="1">Uncharacterized protein</fullName>
    </submittedName>
</protein>
<dbReference type="EMBL" id="LN885086">
    <property type="protein sequence ID" value="CUQ67479.1"/>
    <property type="molecule type" value="Genomic_DNA"/>
</dbReference>
<reference evidence="2" key="1">
    <citation type="submission" date="2015-09" db="EMBL/GenBank/DDBJ databases">
        <authorList>
            <person name="Daims H."/>
        </authorList>
    </citation>
    <scope>NUCLEOTIDE SEQUENCE [LARGE SCALE GENOMIC DNA]</scope>
</reference>